<gene>
    <name evidence="1" type="ORF">Lboz_1956</name>
</gene>
<protein>
    <submittedName>
        <fullName evidence="1">Uncharacterized protein</fullName>
    </submittedName>
</protein>
<evidence type="ECO:0000313" key="1">
    <source>
        <dbReference type="EMBL" id="KTC73310.1"/>
    </source>
</evidence>
<evidence type="ECO:0000313" key="2">
    <source>
        <dbReference type="Proteomes" id="UP000054695"/>
    </source>
</evidence>
<dbReference type="AlphaFoldDB" id="A0A0W0RQN1"/>
<accession>A0A0W0RQN1</accession>
<keyword evidence="2" id="KW-1185">Reference proteome</keyword>
<comment type="caution">
    <text evidence="1">The sequence shown here is derived from an EMBL/GenBank/DDBJ whole genome shotgun (WGS) entry which is preliminary data.</text>
</comment>
<dbReference type="RefSeq" id="WP_058459590.1">
    <property type="nucleotide sequence ID" value="NZ_CAAAIY010000010.1"/>
</dbReference>
<organism evidence="1 2">
    <name type="scientific">Legionella bozemanae</name>
    <name type="common">Fluoribacter bozemanae</name>
    <dbReference type="NCBI Taxonomy" id="447"/>
    <lineage>
        <taxon>Bacteria</taxon>
        <taxon>Pseudomonadati</taxon>
        <taxon>Pseudomonadota</taxon>
        <taxon>Gammaproteobacteria</taxon>
        <taxon>Legionellales</taxon>
        <taxon>Legionellaceae</taxon>
        <taxon>Legionella</taxon>
    </lineage>
</organism>
<sequence>MFFLHARAKEGSRVMLCIRGNISENGTPYFINGEAIYLGEQVAPTSRRIIKKVGEVQIINNQISFHFTDDDFKKLIAYKEETGYSLMDGGPWEIRQTTVEDKLPAGIGTFTYMYNSAKKPFVNLSMFLNFNNSAFFKTNDPDLDHDMGASMILRK</sequence>
<dbReference type="PATRIC" id="fig|447.4.peg.2085"/>
<reference evidence="1 2" key="1">
    <citation type="submission" date="2015-11" db="EMBL/GenBank/DDBJ databases">
        <title>Genomic analysis of 38 Legionella species identifies large and diverse effector repertoires.</title>
        <authorList>
            <person name="Burstein D."/>
            <person name="Amaro F."/>
            <person name="Zusman T."/>
            <person name="Lifshitz Z."/>
            <person name="Cohen O."/>
            <person name="Gilbert J.A."/>
            <person name="Pupko T."/>
            <person name="Shuman H.A."/>
            <person name="Segal G."/>
        </authorList>
    </citation>
    <scope>NUCLEOTIDE SEQUENCE [LARGE SCALE GENOMIC DNA]</scope>
    <source>
        <strain evidence="1 2">WIGA</strain>
    </source>
</reference>
<dbReference type="Proteomes" id="UP000054695">
    <property type="component" value="Unassembled WGS sequence"/>
</dbReference>
<name>A0A0W0RQN1_LEGBO</name>
<dbReference type="EMBL" id="LNXU01000019">
    <property type="protein sequence ID" value="KTC73310.1"/>
    <property type="molecule type" value="Genomic_DNA"/>
</dbReference>
<proteinExistence type="predicted"/>